<reference evidence="2 3" key="1">
    <citation type="journal article" date="2014" name="PLoS ONE">
        <title>Genome Sequence of Candidatus Nitrososphaera evergladensis from Group I.1b Enriched from Everglades Soil Reveals Novel Genomic Features of the Ammonia-Oxidizing Archaea.</title>
        <authorList>
            <person name="Zhalnina K.V."/>
            <person name="Dias R."/>
            <person name="Leonard M.T."/>
            <person name="Dorr de Quadros P."/>
            <person name="Camargo F.A."/>
            <person name="Drew J.C."/>
            <person name="Farmerie W.G."/>
            <person name="Daroub S.H."/>
            <person name="Triplett E.W."/>
        </authorList>
    </citation>
    <scope>NUCLEOTIDE SEQUENCE [LARGE SCALE GENOMIC DNA]</scope>
    <source>
        <strain evidence="2 3">SR1</strain>
    </source>
</reference>
<keyword evidence="1" id="KW-0175">Coiled coil</keyword>
<evidence type="ECO:0000313" key="3">
    <source>
        <dbReference type="Proteomes" id="UP000028194"/>
    </source>
</evidence>
<organism evidence="2 3">
    <name type="scientific">Candidatus Nitrososphaera evergladensis SR1</name>
    <dbReference type="NCBI Taxonomy" id="1459636"/>
    <lineage>
        <taxon>Archaea</taxon>
        <taxon>Nitrososphaerota</taxon>
        <taxon>Nitrososphaeria</taxon>
        <taxon>Nitrososphaerales</taxon>
        <taxon>Nitrososphaeraceae</taxon>
        <taxon>Nitrososphaera</taxon>
    </lineage>
</organism>
<protein>
    <submittedName>
        <fullName evidence="2">Uncharacterized protein</fullName>
    </submittedName>
</protein>
<gene>
    <name evidence="2" type="ORF">NTE_01368</name>
</gene>
<dbReference type="InterPro" id="IPR036390">
    <property type="entry name" value="WH_DNA-bd_sf"/>
</dbReference>
<dbReference type="Proteomes" id="UP000028194">
    <property type="component" value="Chromosome"/>
</dbReference>
<keyword evidence="3" id="KW-1185">Reference proteome</keyword>
<dbReference type="KEGG" id="nev:NTE_01368"/>
<dbReference type="SUPFAM" id="SSF46785">
    <property type="entry name" value="Winged helix' DNA-binding domain"/>
    <property type="match status" value="1"/>
</dbReference>
<sequence length="199" mass="23337">MELNDYYCRRMLASLEKRGKLGSNEFKRVMTAGPNPIMSERPFRERLRLLVEAGLVTRLPDKEDSGKVWYTLEPGILDNERALFNEIQERLEEMDRQYAQMEKNISAISTVDKAYQLSLAMRELASIEYRLWILKVIFRRNKRPKVLSKKIEELKGKLFHLTHIGNADKWTVQVILGVLERLEAELHRELVASQEEMTS</sequence>
<evidence type="ECO:0000256" key="1">
    <source>
        <dbReference type="SAM" id="Coils"/>
    </source>
</evidence>
<feature type="coiled-coil region" evidence="1">
    <location>
        <begin position="77"/>
        <end position="111"/>
    </location>
</feature>
<dbReference type="HOGENOM" id="CLU_1369470_0_0_2"/>
<name>A0A075MPF5_9ARCH</name>
<dbReference type="STRING" id="1459636.NTE_01368"/>
<accession>A0A075MPF5</accession>
<evidence type="ECO:0000313" key="2">
    <source>
        <dbReference type="EMBL" id="AIF83436.1"/>
    </source>
</evidence>
<dbReference type="AlphaFoldDB" id="A0A075MPF5"/>
<dbReference type="EMBL" id="CP007174">
    <property type="protein sequence ID" value="AIF83436.1"/>
    <property type="molecule type" value="Genomic_DNA"/>
</dbReference>
<proteinExistence type="predicted"/>